<dbReference type="EMBL" id="CAXLJM020000019">
    <property type="protein sequence ID" value="CAL8085168.1"/>
    <property type="molecule type" value="Genomic_DNA"/>
</dbReference>
<reference evidence="9 10" key="1">
    <citation type="submission" date="2024-08" db="EMBL/GenBank/DDBJ databases">
        <authorList>
            <person name="Cucini C."/>
            <person name="Frati F."/>
        </authorList>
    </citation>
    <scope>NUCLEOTIDE SEQUENCE [LARGE SCALE GENOMIC DNA]</scope>
</reference>
<evidence type="ECO:0000256" key="6">
    <source>
        <dbReference type="ARBA" id="ARBA00023004"/>
    </source>
</evidence>
<dbReference type="InterPro" id="IPR002401">
    <property type="entry name" value="Cyt_P450_E_grp-I"/>
</dbReference>
<gene>
    <name evidence="9" type="ORF">ODALV1_LOCUS6025</name>
</gene>
<comment type="similarity">
    <text evidence="2 8">Belongs to the cytochrome P450 family.</text>
</comment>
<dbReference type="InterPro" id="IPR050196">
    <property type="entry name" value="Cytochrome_P450_Monoox"/>
</dbReference>
<keyword evidence="5 8" id="KW-0560">Oxidoreductase</keyword>
<dbReference type="InterPro" id="IPR017972">
    <property type="entry name" value="Cyt_P450_CS"/>
</dbReference>
<keyword evidence="10" id="KW-1185">Reference proteome</keyword>
<accession>A0ABP1Q0W7</accession>
<evidence type="ECO:0000256" key="8">
    <source>
        <dbReference type="RuleBase" id="RU000461"/>
    </source>
</evidence>
<protein>
    <recommendedName>
        <fullName evidence="11">Cytochrome P450 4C1</fullName>
    </recommendedName>
</protein>
<dbReference type="InterPro" id="IPR001128">
    <property type="entry name" value="Cyt_P450"/>
</dbReference>
<evidence type="ECO:0000256" key="4">
    <source>
        <dbReference type="ARBA" id="ARBA00022723"/>
    </source>
</evidence>
<dbReference type="PROSITE" id="PS00086">
    <property type="entry name" value="CYTOCHROME_P450"/>
    <property type="match status" value="1"/>
</dbReference>
<dbReference type="Proteomes" id="UP001642540">
    <property type="component" value="Unassembled WGS sequence"/>
</dbReference>
<evidence type="ECO:0008006" key="11">
    <source>
        <dbReference type="Google" id="ProtNLM"/>
    </source>
</evidence>
<evidence type="ECO:0000256" key="2">
    <source>
        <dbReference type="ARBA" id="ARBA00010617"/>
    </source>
</evidence>
<name>A0ABP1Q0W7_9HEXA</name>
<dbReference type="PRINTS" id="PR00385">
    <property type="entry name" value="P450"/>
</dbReference>
<keyword evidence="7 8" id="KW-0503">Monooxygenase</keyword>
<keyword evidence="3 8" id="KW-0349">Heme</keyword>
<evidence type="ECO:0000313" key="10">
    <source>
        <dbReference type="Proteomes" id="UP001642540"/>
    </source>
</evidence>
<keyword evidence="4 8" id="KW-0479">Metal-binding</keyword>
<evidence type="ECO:0000313" key="9">
    <source>
        <dbReference type="EMBL" id="CAL8085168.1"/>
    </source>
</evidence>
<proteinExistence type="inferred from homology"/>
<dbReference type="InterPro" id="IPR036396">
    <property type="entry name" value="Cyt_P450_sf"/>
</dbReference>
<keyword evidence="6 8" id="KW-0408">Iron</keyword>
<evidence type="ECO:0000256" key="5">
    <source>
        <dbReference type="ARBA" id="ARBA00023002"/>
    </source>
</evidence>
<dbReference type="PANTHER" id="PTHR24291:SF50">
    <property type="entry name" value="BIFUNCTIONAL ALBAFLAVENONE MONOOXYGENASE_TERPENE SYNTHASE"/>
    <property type="match status" value="1"/>
</dbReference>
<dbReference type="SUPFAM" id="SSF48264">
    <property type="entry name" value="Cytochrome P450"/>
    <property type="match status" value="1"/>
</dbReference>
<dbReference type="Gene3D" id="1.10.630.10">
    <property type="entry name" value="Cytochrome P450"/>
    <property type="match status" value="1"/>
</dbReference>
<evidence type="ECO:0000256" key="1">
    <source>
        <dbReference type="ARBA" id="ARBA00001971"/>
    </source>
</evidence>
<dbReference type="Pfam" id="PF00067">
    <property type="entry name" value="p450"/>
    <property type="match status" value="1"/>
</dbReference>
<dbReference type="PANTHER" id="PTHR24291">
    <property type="entry name" value="CYTOCHROME P450 FAMILY 4"/>
    <property type="match status" value="1"/>
</dbReference>
<evidence type="ECO:0000256" key="3">
    <source>
        <dbReference type="ARBA" id="ARBA00022617"/>
    </source>
</evidence>
<organism evidence="9 10">
    <name type="scientific">Orchesella dallaii</name>
    <dbReference type="NCBI Taxonomy" id="48710"/>
    <lineage>
        <taxon>Eukaryota</taxon>
        <taxon>Metazoa</taxon>
        <taxon>Ecdysozoa</taxon>
        <taxon>Arthropoda</taxon>
        <taxon>Hexapoda</taxon>
        <taxon>Collembola</taxon>
        <taxon>Entomobryomorpha</taxon>
        <taxon>Entomobryoidea</taxon>
        <taxon>Orchesellidae</taxon>
        <taxon>Orchesellinae</taxon>
        <taxon>Orchesella</taxon>
    </lineage>
</organism>
<evidence type="ECO:0000256" key="7">
    <source>
        <dbReference type="ARBA" id="ARBA00023033"/>
    </source>
</evidence>
<dbReference type="PRINTS" id="PR00463">
    <property type="entry name" value="EP450I"/>
</dbReference>
<comment type="caution">
    <text evidence="9">The sequence shown here is derived from an EMBL/GenBank/DDBJ whole genome shotgun (WGS) entry which is preliminary data.</text>
</comment>
<comment type="cofactor">
    <cofactor evidence="1">
        <name>heme</name>
        <dbReference type="ChEBI" id="CHEBI:30413"/>
    </cofactor>
</comment>
<sequence>MGGSSSGFQTPFLETSNLQNFLLITTLSLLLLKSLQLFFRKRSLHKKFGEREENIENIEKAYKSIPEPRRFPLIGNWLMIFQINKRDHLKKAIELGIKYGPYFRITLFNEEIIILNSPESVKALLMSGNIEHAHRGTLMEKLWHKEMEGMIIYPGGEKWKARRKLLNRPFTYKSLQLHNPCFHKHSERMVKQLEKRFQVGSGGEQVIGVVDDILKQSTFGISSETLMGADLEKLEEGSMFCENLDVLIECAFMRVLRPWLLIPWIWRRSSFFKKTSNAIQAMGKVTFNIIKKYEEKAQLAPSEDSDLSDTMIQVMLQNGVDPQLVFSEILITLGVGNETTPVSAEHALFMLATHQEHQERCREEVDSIFDNPLMSKNGILEFDALKEMKYLERCIQESLRIHPVAMSMRRLEAPLRINEELVLPKGVSVLVAPFILHNQPKYFPNPEKYDPDRFLPDQIRERHPYAYVPFSAGMRSCIGMKLAMLELKVILATILRNFEVHTPDKIEDVGFMVTSTIKTINPIRFTLTRRHCSSNSG</sequence>